<evidence type="ECO:0000256" key="5">
    <source>
        <dbReference type="ARBA" id="ARBA00022454"/>
    </source>
</evidence>
<dbReference type="GO" id="GO:0030870">
    <property type="term" value="C:Mre11 complex"/>
    <property type="evidence" value="ECO:0007669"/>
    <property type="project" value="UniProtKB-UniRule"/>
</dbReference>
<evidence type="ECO:0000256" key="18">
    <source>
        <dbReference type="RuleBase" id="RU003447"/>
    </source>
</evidence>
<dbReference type="NCBIfam" id="TIGR00583">
    <property type="entry name" value="mre11"/>
    <property type="match status" value="1"/>
</dbReference>
<dbReference type="PANTHER" id="PTHR10139:SF1">
    <property type="entry name" value="DOUBLE-STRAND BREAK REPAIR PROTEIN MRE11"/>
    <property type="match status" value="1"/>
</dbReference>
<dbReference type="Gene3D" id="3.30.110.110">
    <property type="entry name" value="Mre11, capping domain"/>
    <property type="match status" value="1"/>
</dbReference>
<dbReference type="GO" id="GO:0035861">
    <property type="term" value="C:site of double-strand break"/>
    <property type="evidence" value="ECO:0007669"/>
    <property type="project" value="TreeGrafter"/>
</dbReference>
<feature type="compositionally biased region" description="Polar residues" evidence="19">
    <location>
        <begin position="621"/>
        <end position="637"/>
    </location>
</feature>
<evidence type="ECO:0000256" key="17">
    <source>
        <dbReference type="PIRSR" id="PIRSR000882-1"/>
    </source>
</evidence>
<comment type="subcellular location">
    <subcellularLocation>
        <location evidence="3">Chromosome</location>
    </subcellularLocation>
    <subcellularLocation>
        <location evidence="2 16">Nucleus</location>
    </subcellularLocation>
</comment>
<evidence type="ECO:0000256" key="1">
    <source>
        <dbReference type="ARBA" id="ARBA00001936"/>
    </source>
</evidence>
<keyword evidence="11 16" id="KW-0269">Exonuclease</keyword>
<accession>A0AAW0WVF2</accession>
<evidence type="ECO:0000256" key="8">
    <source>
        <dbReference type="ARBA" id="ARBA00022759"/>
    </source>
</evidence>
<name>A0AAW0WVF2_CHEQU</name>
<dbReference type="InterPro" id="IPR004843">
    <property type="entry name" value="Calcineurin-like_PHP"/>
</dbReference>
<evidence type="ECO:0000256" key="6">
    <source>
        <dbReference type="ARBA" id="ARBA00022722"/>
    </source>
</evidence>
<keyword evidence="8 16" id="KW-0255">Endonuclease</keyword>
<dbReference type="SUPFAM" id="SSF56300">
    <property type="entry name" value="Metallo-dependent phosphatases"/>
    <property type="match status" value="1"/>
</dbReference>
<keyword evidence="22" id="KW-1185">Reference proteome</keyword>
<evidence type="ECO:0000256" key="16">
    <source>
        <dbReference type="PIRNR" id="PIRNR000882"/>
    </source>
</evidence>
<dbReference type="InterPro" id="IPR003701">
    <property type="entry name" value="Mre11"/>
</dbReference>
<evidence type="ECO:0000256" key="4">
    <source>
        <dbReference type="ARBA" id="ARBA00009028"/>
    </source>
</evidence>
<dbReference type="GO" id="GO:0008296">
    <property type="term" value="F:3'-5'-DNA exonuclease activity"/>
    <property type="evidence" value="ECO:0007669"/>
    <property type="project" value="InterPro"/>
</dbReference>
<proteinExistence type="inferred from homology"/>
<dbReference type="GO" id="GO:0031573">
    <property type="term" value="P:mitotic intra-S DNA damage checkpoint signaling"/>
    <property type="evidence" value="ECO:0007669"/>
    <property type="project" value="TreeGrafter"/>
</dbReference>
<dbReference type="InterPro" id="IPR041796">
    <property type="entry name" value="Mre11_N"/>
</dbReference>
<evidence type="ECO:0000256" key="15">
    <source>
        <dbReference type="ARBA" id="ARBA00023254"/>
    </source>
</evidence>
<evidence type="ECO:0000256" key="7">
    <source>
        <dbReference type="ARBA" id="ARBA00022723"/>
    </source>
</evidence>
<dbReference type="PANTHER" id="PTHR10139">
    <property type="entry name" value="DOUBLE-STRAND BREAK REPAIR PROTEIN MRE11"/>
    <property type="match status" value="1"/>
</dbReference>
<evidence type="ECO:0000256" key="14">
    <source>
        <dbReference type="ARBA" id="ARBA00023242"/>
    </source>
</evidence>
<dbReference type="GO" id="GO:0000723">
    <property type="term" value="P:telomere maintenance"/>
    <property type="evidence" value="ECO:0007669"/>
    <property type="project" value="TreeGrafter"/>
</dbReference>
<dbReference type="Gene3D" id="3.60.21.10">
    <property type="match status" value="1"/>
</dbReference>
<evidence type="ECO:0000256" key="9">
    <source>
        <dbReference type="ARBA" id="ARBA00022763"/>
    </source>
</evidence>
<dbReference type="PIRSF" id="PIRSF000882">
    <property type="entry name" value="DSB_repair_MRE11"/>
    <property type="match status" value="1"/>
</dbReference>
<dbReference type="CDD" id="cd00840">
    <property type="entry name" value="MPP_Mre11_N"/>
    <property type="match status" value="1"/>
</dbReference>
<keyword evidence="9 16" id="KW-0227">DNA damage</keyword>
<dbReference type="GO" id="GO:0042138">
    <property type="term" value="P:meiotic DNA double-strand break formation"/>
    <property type="evidence" value="ECO:0007669"/>
    <property type="project" value="TreeGrafter"/>
</dbReference>
<comment type="cofactor">
    <cofactor evidence="1 16">
        <name>Mn(2+)</name>
        <dbReference type="ChEBI" id="CHEBI:29035"/>
    </cofactor>
</comment>
<dbReference type="InterPro" id="IPR029052">
    <property type="entry name" value="Metallo-depent_PP-like"/>
</dbReference>
<evidence type="ECO:0000256" key="12">
    <source>
        <dbReference type="ARBA" id="ARBA00023204"/>
    </source>
</evidence>
<keyword evidence="15 16" id="KW-0469">Meiosis</keyword>
<feature type="active site" description="Proton donor" evidence="17">
    <location>
        <position position="125"/>
    </location>
</feature>
<reference evidence="21 22" key="1">
    <citation type="journal article" date="2024" name="BMC Genomics">
        <title>Genome assembly of redclaw crayfish (Cherax quadricarinatus) provides insights into its immune adaptation and hypoxia tolerance.</title>
        <authorList>
            <person name="Liu Z."/>
            <person name="Zheng J."/>
            <person name="Li H."/>
            <person name="Fang K."/>
            <person name="Wang S."/>
            <person name="He J."/>
            <person name="Zhou D."/>
            <person name="Weng S."/>
            <person name="Chi M."/>
            <person name="Gu Z."/>
            <person name="He J."/>
            <person name="Li F."/>
            <person name="Wang M."/>
        </authorList>
    </citation>
    <scope>NUCLEOTIDE SEQUENCE [LARGE SCALE GENOMIC DNA]</scope>
    <source>
        <strain evidence="21">ZL_2023a</strain>
    </source>
</reference>
<dbReference type="InterPro" id="IPR007281">
    <property type="entry name" value="Mre11_DNA-bd"/>
</dbReference>
<dbReference type="Proteomes" id="UP001445076">
    <property type="component" value="Unassembled WGS sequence"/>
</dbReference>
<organism evidence="21 22">
    <name type="scientific">Cherax quadricarinatus</name>
    <name type="common">Australian red claw crayfish</name>
    <dbReference type="NCBI Taxonomy" id="27406"/>
    <lineage>
        <taxon>Eukaryota</taxon>
        <taxon>Metazoa</taxon>
        <taxon>Ecdysozoa</taxon>
        <taxon>Arthropoda</taxon>
        <taxon>Crustacea</taxon>
        <taxon>Multicrustacea</taxon>
        <taxon>Malacostraca</taxon>
        <taxon>Eumalacostraca</taxon>
        <taxon>Eucarida</taxon>
        <taxon>Decapoda</taxon>
        <taxon>Pleocyemata</taxon>
        <taxon>Astacidea</taxon>
        <taxon>Parastacoidea</taxon>
        <taxon>Parastacidae</taxon>
        <taxon>Cherax</taxon>
    </lineage>
</organism>
<dbReference type="SMART" id="SM01347">
    <property type="entry name" value="Mre11_DNA_bind"/>
    <property type="match status" value="1"/>
</dbReference>
<comment type="function">
    <text evidence="16">Core component of the MRN complex, which plays a central role in double-strand break (DSB) repair, DNA recombination, maintenance of telomere integrity and meiosis. The MRN complex is involved in the repair of DNA double-strand breaks (DSBs) via homologous recombination (HR), an error-free mechanism which primarily occurs during S and G2 phases. The complex (1) mediates the end resection of damaged DNA, which generates proper single-stranded DNA, a key initial steps in HR, and is (2) required for the recruitment of other repair factors and efficient activation of ATM and ATR upon DNA damage. Within the MRN complex, MRE11 possesses both single-strand endonuclease activity and double-strand-specific 3'-5' exonuclease activity. MRE11 first endonucleolytically cleaves the 5' strand at DNA DSB ends to prevent non-homologous end joining (NHEJ) and licence HR. It then generates a single-stranded DNA gap via 3' to 5' exonucleolytic degradation, which is required for single-strand invasion and recombination.</text>
</comment>
<dbReference type="GO" id="GO:0000014">
    <property type="term" value="F:single-stranded DNA endodeoxyribonuclease activity"/>
    <property type="evidence" value="ECO:0007669"/>
    <property type="project" value="TreeGrafter"/>
</dbReference>
<keyword evidence="5" id="KW-0158">Chromosome</keyword>
<dbReference type="InterPro" id="IPR038487">
    <property type="entry name" value="Mre11_capping_dom"/>
</dbReference>
<evidence type="ECO:0000313" key="22">
    <source>
        <dbReference type="Proteomes" id="UP001445076"/>
    </source>
</evidence>
<dbReference type="GO" id="GO:0000724">
    <property type="term" value="P:double-strand break repair via homologous recombination"/>
    <property type="evidence" value="ECO:0007669"/>
    <property type="project" value="TreeGrafter"/>
</dbReference>
<feature type="domain" description="Mre11 DNA-binding" evidence="20">
    <location>
        <begin position="291"/>
        <end position="459"/>
    </location>
</feature>
<keyword evidence="7" id="KW-0479">Metal-binding</keyword>
<sequence length="652" mass="73362">MGTTVDDTFRILVATDNHLGCFEKDPERCNDSFETFEEILVMAVDHKVDMILLGGDLFHENKPSRPCMVQCMDLIRKYTFGDSPVLFDFISDPVENFKHSKNPVVNYLDPNLNVAIPIFSIHGNHDDPSGPGQFCALEMLSVAGLINYFGRTTDLKEINISPILLEKGRTKLAIYGLSSIKDERLFRLFKSNMVKMLRPKESMDAWFNIMVLHQNHTKHGLTNYIPESFLDPFLDLVIWGHEHECLIEPRLSAEDSFHVIQPGSSVVTSLCAGEAVTKNVALLEVNHQQQFKVTALPLQTVRPFVFDDVCLADHAMDLRPINDKINPVEDLIESHIHKMIIKAKELHTGHPKQPTKPLIRLRVEYTDESQMFNACRFGHRFENEVANPSEMILFRKFKQEKKPADIGIDGDAMDAVFAEDVSETRVEDLVEQYFAGLEDQNQQLFLLTERGLASAVRSFVEKDDKDAISEIVKHQLEKTKKHILSLDKEFVEDDVEEDVIMYRLERMTRDPKREEEEAVAALNNPERVRTRVSDSNYEDDVLSDFDMDFDNGPPPPPPSRGRGSRGGRGRGRARGSRGQSNSSASSSCASSSKAQLSLSSDGSPKVPARGRGSRGRAQPVAKNQSTLNFLRSSQRTASRGPLKGAVFDSDSD</sequence>
<dbReference type="GO" id="GO:0007095">
    <property type="term" value="P:mitotic G2 DNA damage checkpoint signaling"/>
    <property type="evidence" value="ECO:0007669"/>
    <property type="project" value="TreeGrafter"/>
</dbReference>
<keyword evidence="12 16" id="KW-0234">DNA repair</keyword>
<keyword evidence="13 16" id="KW-0464">Manganese</keyword>
<protein>
    <recommendedName>
        <fullName evidence="16">Double-strand break repair protein</fullName>
    </recommendedName>
</protein>
<dbReference type="Pfam" id="PF04152">
    <property type="entry name" value="Mre11_DNA_bind"/>
    <property type="match status" value="1"/>
</dbReference>
<dbReference type="Pfam" id="PF00149">
    <property type="entry name" value="Metallophos"/>
    <property type="match status" value="1"/>
</dbReference>
<evidence type="ECO:0000259" key="20">
    <source>
        <dbReference type="SMART" id="SM01347"/>
    </source>
</evidence>
<dbReference type="AlphaFoldDB" id="A0AAW0WVF2"/>
<dbReference type="GO" id="GO:0006303">
    <property type="term" value="P:double-strand break repair via nonhomologous end joining"/>
    <property type="evidence" value="ECO:0007669"/>
    <property type="project" value="TreeGrafter"/>
</dbReference>
<keyword evidence="14 16" id="KW-0539">Nucleus</keyword>
<comment type="similarity">
    <text evidence="4 16 18">Belongs to the MRE11/RAD32 family.</text>
</comment>
<comment type="caution">
    <text evidence="21">The sequence shown here is derived from an EMBL/GenBank/DDBJ whole genome shotgun (WGS) entry which is preliminary data.</text>
</comment>
<dbReference type="GO" id="GO:0030145">
    <property type="term" value="F:manganese ion binding"/>
    <property type="evidence" value="ECO:0007669"/>
    <property type="project" value="UniProtKB-UniRule"/>
</dbReference>
<feature type="compositionally biased region" description="Acidic residues" evidence="19">
    <location>
        <begin position="536"/>
        <end position="549"/>
    </location>
</feature>
<feature type="compositionally biased region" description="Basic residues" evidence="19">
    <location>
        <begin position="562"/>
        <end position="575"/>
    </location>
</feature>
<dbReference type="EMBL" id="JARKIK010000047">
    <property type="protein sequence ID" value="KAK8735607.1"/>
    <property type="molecule type" value="Genomic_DNA"/>
</dbReference>
<gene>
    <name evidence="21" type="ORF">OTU49_005460</name>
</gene>
<evidence type="ECO:0000256" key="13">
    <source>
        <dbReference type="ARBA" id="ARBA00023211"/>
    </source>
</evidence>
<dbReference type="GO" id="GO:0097552">
    <property type="term" value="P:mitochondrial double-strand break repair via homologous recombination"/>
    <property type="evidence" value="ECO:0007669"/>
    <property type="project" value="TreeGrafter"/>
</dbReference>
<evidence type="ECO:0000256" key="2">
    <source>
        <dbReference type="ARBA" id="ARBA00004123"/>
    </source>
</evidence>
<evidence type="ECO:0000256" key="10">
    <source>
        <dbReference type="ARBA" id="ARBA00022801"/>
    </source>
</evidence>
<keyword evidence="6 16" id="KW-0540">Nuclease</keyword>
<dbReference type="FunFam" id="3.60.21.10:FF:000011">
    <property type="entry name" value="Double-strand break repair protein"/>
    <property type="match status" value="1"/>
</dbReference>
<feature type="region of interest" description="Disordered" evidence="19">
    <location>
        <begin position="510"/>
        <end position="652"/>
    </location>
</feature>
<evidence type="ECO:0000256" key="19">
    <source>
        <dbReference type="SAM" id="MobiDB-lite"/>
    </source>
</evidence>
<feature type="compositionally biased region" description="Low complexity" evidence="19">
    <location>
        <begin position="576"/>
        <end position="603"/>
    </location>
</feature>
<evidence type="ECO:0000313" key="21">
    <source>
        <dbReference type="EMBL" id="KAK8735607.1"/>
    </source>
</evidence>
<evidence type="ECO:0000256" key="3">
    <source>
        <dbReference type="ARBA" id="ARBA00004286"/>
    </source>
</evidence>
<keyword evidence="10 16" id="KW-0378">Hydrolase</keyword>
<evidence type="ECO:0000256" key="11">
    <source>
        <dbReference type="ARBA" id="ARBA00022839"/>
    </source>
</evidence>